<name>A0ABX5W2M5_9BRAD</name>
<protein>
    <submittedName>
        <fullName evidence="4">Amidohydrolase family protein</fullName>
    </submittedName>
</protein>
<evidence type="ECO:0000256" key="2">
    <source>
        <dbReference type="ARBA" id="ARBA00022801"/>
    </source>
</evidence>
<gene>
    <name evidence="4" type="ORF">FJN17_08060</name>
</gene>
<proteinExistence type="inferred from homology"/>
<dbReference type="InterPro" id="IPR032466">
    <property type="entry name" value="Metal_Hydrolase"/>
</dbReference>
<dbReference type="InterPro" id="IPR011059">
    <property type="entry name" value="Metal-dep_hydrolase_composite"/>
</dbReference>
<feature type="domain" description="Amidohydrolase-related" evidence="3">
    <location>
        <begin position="237"/>
        <end position="387"/>
    </location>
</feature>
<evidence type="ECO:0000256" key="1">
    <source>
        <dbReference type="ARBA" id="ARBA00006745"/>
    </source>
</evidence>
<dbReference type="PANTHER" id="PTHR43794:SF11">
    <property type="entry name" value="AMIDOHYDROLASE-RELATED DOMAIN-CONTAINING PROTEIN"/>
    <property type="match status" value="1"/>
</dbReference>
<dbReference type="SUPFAM" id="SSF51556">
    <property type="entry name" value="Metallo-dependent hydrolases"/>
    <property type="match status" value="1"/>
</dbReference>
<dbReference type="Proteomes" id="UP000319298">
    <property type="component" value="Chromosome"/>
</dbReference>
<dbReference type="RefSeq" id="WP_140478984.1">
    <property type="nucleotide sequence ID" value="NZ_CP041090.2"/>
</dbReference>
<dbReference type="Gene3D" id="2.30.40.10">
    <property type="entry name" value="Urease, subunit C, domain 1"/>
    <property type="match status" value="1"/>
</dbReference>
<accession>A0ABX5W2M5</accession>
<reference evidence="5" key="1">
    <citation type="submission" date="2019-06" db="EMBL/GenBank/DDBJ databases">
        <title>Whole-Genome Sequence of Bradyrhizobium sp. 3 Strain 65S1MB.</title>
        <authorList>
            <person name="Bromfield E.S.P."/>
            <person name="Cloutier S."/>
            <person name="Nguyen H.D.T."/>
        </authorList>
    </citation>
    <scope>NUCLEOTIDE SEQUENCE [LARGE SCALE GENOMIC DNA]</scope>
    <source>
        <strain evidence="5">65S1MB</strain>
    </source>
</reference>
<comment type="similarity">
    <text evidence="1">Belongs to the metallo-dependent hydrolases superfamily. ATZ/TRZ family.</text>
</comment>
<evidence type="ECO:0000313" key="5">
    <source>
        <dbReference type="Proteomes" id="UP000319298"/>
    </source>
</evidence>
<evidence type="ECO:0000313" key="4">
    <source>
        <dbReference type="EMBL" id="QDF37523.1"/>
    </source>
</evidence>
<reference evidence="4 5" key="2">
    <citation type="journal article" date="2020" name="Int. J. Syst. Evol. Microbiol.">
        <title>Description and complete genome sequences of Bradyrhizobium symbiodeficiens sp. nov., a non-symbiotic bacterium associated with legumes native to Canada.</title>
        <authorList>
            <person name="Bromfield E.S.P."/>
            <person name="Cloutier S."/>
            <person name="Nguyen H.D.T."/>
        </authorList>
    </citation>
    <scope>NUCLEOTIDE SEQUENCE [LARGE SCALE GENOMIC DNA]</scope>
    <source>
        <strain evidence="4 5">65S1MB</strain>
    </source>
</reference>
<dbReference type="EMBL" id="CP041090">
    <property type="protein sequence ID" value="QDF37523.1"/>
    <property type="molecule type" value="Genomic_DNA"/>
</dbReference>
<dbReference type="SUPFAM" id="SSF51338">
    <property type="entry name" value="Composite domain of metallo-dependent hydrolases"/>
    <property type="match status" value="1"/>
</dbReference>
<keyword evidence="2" id="KW-0378">Hydrolase</keyword>
<organism evidence="4 5">
    <name type="scientific">Bradyrhizobium symbiodeficiens</name>
    <dbReference type="NCBI Taxonomy" id="1404367"/>
    <lineage>
        <taxon>Bacteria</taxon>
        <taxon>Pseudomonadati</taxon>
        <taxon>Pseudomonadota</taxon>
        <taxon>Alphaproteobacteria</taxon>
        <taxon>Hyphomicrobiales</taxon>
        <taxon>Nitrobacteraceae</taxon>
        <taxon>Bradyrhizobium</taxon>
    </lineage>
</organism>
<dbReference type="InterPro" id="IPR050287">
    <property type="entry name" value="MTA/SAH_deaminase"/>
</dbReference>
<dbReference type="PANTHER" id="PTHR43794">
    <property type="entry name" value="AMINOHYDROLASE SSNA-RELATED"/>
    <property type="match status" value="1"/>
</dbReference>
<dbReference type="InterPro" id="IPR006680">
    <property type="entry name" value="Amidohydro-rel"/>
</dbReference>
<sequence length="535" mass="59641">MAFFRGEISSERIRFADGPPAPIKRVLAGRVVTMDAKSSVLPSGYVCIDGNTIAAVVEDIAKAPAEFAKLTPVQTQGTIYPGLIELHNHLPYNFLPLWNVPQRYRNRNVWRNDFVHYLPEISWPSTILGKNPDVEYQKAIARYVECRSLFGGVTTAQGMSGNGDYYKGLIRNVEQPLDTGWPKSSGQTLDYRPEDVAAKLLPALQQPRPFFYHLSEGTDGDARQRFFDLDCGEKGWAINENLIAIHCTALRSEHLQRMTAAAGIVWSPLSNMLLYGQTADIETAKKLGVRISLGSDWGPSGSKNLLGELKFARIVSDHLGGLFTSEELVRMVTTVPAKMLRWNGYVGSIEPGKRADLLVLADNVQHPYSQLIDAIENQVICVMVDGRPRLGRQGLLDFAPEQQETVRIGGWRYILDLAEDAGQTLGGMSLATASAKLAYGLWHLPELARDFPKQTSFMIERAPDRGFVERSDWGLELEFEPELRTLAAVMEKAVEIDPTLMKRSVLPPLTETDDPDFRARIRANMNLPAPFRECV</sequence>
<dbReference type="Pfam" id="PF01979">
    <property type="entry name" value="Amidohydro_1"/>
    <property type="match status" value="1"/>
</dbReference>
<dbReference type="Gene3D" id="3.20.20.140">
    <property type="entry name" value="Metal-dependent hydrolases"/>
    <property type="match status" value="2"/>
</dbReference>
<keyword evidence="5" id="KW-1185">Reference proteome</keyword>
<evidence type="ECO:0000259" key="3">
    <source>
        <dbReference type="Pfam" id="PF01979"/>
    </source>
</evidence>